<dbReference type="PANTHER" id="PTHR43280">
    <property type="entry name" value="ARAC-FAMILY TRANSCRIPTIONAL REGULATOR"/>
    <property type="match status" value="1"/>
</dbReference>
<evidence type="ECO:0000313" key="5">
    <source>
        <dbReference type="EMBL" id="PPK84759.1"/>
    </source>
</evidence>
<gene>
    <name evidence="5" type="ORF">CLV84_3922</name>
</gene>
<dbReference type="GO" id="GO:0043565">
    <property type="term" value="F:sequence-specific DNA binding"/>
    <property type="evidence" value="ECO:0007669"/>
    <property type="project" value="InterPro"/>
</dbReference>
<protein>
    <submittedName>
        <fullName evidence="5">AraC-like DNA-binding protein</fullName>
    </submittedName>
</protein>
<evidence type="ECO:0000259" key="4">
    <source>
        <dbReference type="PROSITE" id="PS01124"/>
    </source>
</evidence>
<dbReference type="InterPro" id="IPR009057">
    <property type="entry name" value="Homeodomain-like_sf"/>
</dbReference>
<dbReference type="GO" id="GO:0003700">
    <property type="term" value="F:DNA-binding transcription factor activity"/>
    <property type="evidence" value="ECO:0007669"/>
    <property type="project" value="InterPro"/>
</dbReference>
<sequence>MNDQAMNIPAQRSSLPVCMASRQGVVLPNTGCTADEQAERSVGYYLSFVSKGTSSYEVDLEKVSVTDGQLLFVRPNQLLTHPTSDTAEEYYQIAFDDRTLALLPRQFGFLLHPNHTAVVDFDEATAARVTAAFAIIENLLRHPKGARTDSPIFLSYLTSLLTELEHAYSLVEKRPVNARMAKFAEFKDAVERHLTEQVSVSHIAEELATSPSTLYGIVKEVAGTSPKEYITNRLMLEAQRRLYLEQPSIKELAYDLGYSDPDYFSRQFKKFTGKSVGQFMESVN</sequence>
<evidence type="ECO:0000256" key="3">
    <source>
        <dbReference type="ARBA" id="ARBA00023163"/>
    </source>
</evidence>
<keyword evidence="1" id="KW-0805">Transcription regulation</keyword>
<keyword evidence="2 5" id="KW-0238">DNA-binding</keyword>
<dbReference type="PROSITE" id="PS01124">
    <property type="entry name" value="HTH_ARAC_FAMILY_2"/>
    <property type="match status" value="1"/>
</dbReference>
<comment type="caution">
    <text evidence="5">The sequence shown here is derived from an EMBL/GenBank/DDBJ whole genome shotgun (WGS) entry which is preliminary data.</text>
</comment>
<dbReference type="PANTHER" id="PTHR43280:SF32">
    <property type="entry name" value="TRANSCRIPTIONAL REGULATORY PROTEIN"/>
    <property type="match status" value="1"/>
</dbReference>
<dbReference type="EMBL" id="PTJC01000007">
    <property type="protein sequence ID" value="PPK84759.1"/>
    <property type="molecule type" value="Genomic_DNA"/>
</dbReference>
<dbReference type="OrthoDB" id="2585681at2"/>
<organism evidence="5 6">
    <name type="scientific">Neolewinella xylanilytica</name>
    <dbReference type="NCBI Taxonomy" id="1514080"/>
    <lineage>
        <taxon>Bacteria</taxon>
        <taxon>Pseudomonadati</taxon>
        <taxon>Bacteroidota</taxon>
        <taxon>Saprospiria</taxon>
        <taxon>Saprospirales</taxon>
        <taxon>Lewinellaceae</taxon>
        <taxon>Neolewinella</taxon>
    </lineage>
</organism>
<dbReference type="SMART" id="SM00342">
    <property type="entry name" value="HTH_ARAC"/>
    <property type="match status" value="1"/>
</dbReference>
<evidence type="ECO:0000256" key="2">
    <source>
        <dbReference type="ARBA" id="ARBA00023125"/>
    </source>
</evidence>
<proteinExistence type="predicted"/>
<name>A0A2S6I1B4_9BACT</name>
<dbReference type="InterPro" id="IPR018060">
    <property type="entry name" value="HTH_AraC"/>
</dbReference>
<keyword evidence="6" id="KW-1185">Reference proteome</keyword>
<dbReference type="Pfam" id="PF12833">
    <property type="entry name" value="HTH_18"/>
    <property type="match status" value="1"/>
</dbReference>
<keyword evidence="3" id="KW-0804">Transcription</keyword>
<dbReference type="SUPFAM" id="SSF46689">
    <property type="entry name" value="Homeodomain-like"/>
    <property type="match status" value="2"/>
</dbReference>
<dbReference type="Gene3D" id="1.10.10.60">
    <property type="entry name" value="Homeodomain-like"/>
    <property type="match status" value="1"/>
</dbReference>
<dbReference type="SUPFAM" id="SSF51215">
    <property type="entry name" value="Regulatory protein AraC"/>
    <property type="match status" value="1"/>
</dbReference>
<reference evidence="5 6" key="1">
    <citation type="submission" date="2018-02" db="EMBL/GenBank/DDBJ databases">
        <title>Genomic Encyclopedia of Archaeal and Bacterial Type Strains, Phase II (KMG-II): from individual species to whole genera.</title>
        <authorList>
            <person name="Goeker M."/>
        </authorList>
    </citation>
    <scope>NUCLEOTIDE SEQUENCE [LARGE SCALE GENOMIC DNA]</scope>
    <source>
        <strain evidence="5 6">DSM 29526</strain>
    </source>
</reference>
<accession>A0A2S6I1B4</accession>
<dbReference type="Proteomes" id="UP000237662">
    <property type="component" value="Unassembled WGS sequence"/>
</dbReference>
<dbReference type="AlphaFoldDB" id="A0A2S6I1B4"/>
<feature type="domain" description="HTH araC/xylS-type" evidence="4">
    <location>
        <begin position="184"/>
        <end position="282"/>
    </location>
</feature>
<dbReference type="RefSeq" id="WP_104421477.1">
    <property type="nucleotide sequence ID" value="NZ_PTJC01000007.1"/>
</dbReference>
<dbReference type="InterPro" id="IPR037923">
    <property type="entry name" value="HTH-like"/>
</dbReference>
<evidence type="ECO:0000256" key="1">
    <source>
        <dbReference type="ARBA" id="ARBA00023015"/>
    </source>
</evidence>
<evidence type="ECO:0000313" key="6">
    <source>
        <dbReference type="Proteomes" id="UP000237662"/>
    </source>
</evidence>